<keyword evidence="3" id="KW-1185">Reference proteome</keyword>
<protein>
    <submittedName>
        <fullName evidence="2">Uncharacterized protein</fullName>
    </submittedName>
</protein>
<feature type="compositionally biased region" description="Polar residues" evidence="1">
    <location>
        <begin position="49"/>
        <end position="61"/>
    </location>
</feature>
<sequence length="94" mass="10201">MHIYQLSLGSNVVIQTAASTNIPNVAVKGCEHPKEEQQHATFGDGEAPTNPNRVNKTTRNSPGCAYLLGRLVGNSHTSSTYNERTMWDASSNEV</sequence>
<feature type="region of interest" description="Disordered" evidence="1">
    <location>
        <begin position="32"/>
        <end position="61"/>
    </location>
</feature>
<proteinExistence type="predicted"/>
<name>A0A1Y1VRT8_9FUNG</name>
<feature type="region of interest" description="Disordered" evidence="1">
    <location>
        <begin position="75"/>
        <end position="94"/>
    </location>
</feature>
<dbReference type="InParanoid" id="A0A1Y1VRT8"/>
<gene>
    <name evidence="2" type="ORF">K493DRAFT_11272</name>
</gene>
<dbReference type="Proteomes" id="UP000193498">
    <property type="component" value="Unassembled WGS sequence"/>
</dbReference>
<comment type="caution">
    <text evidence="2">The sequence shown here is derived from an EMBL/GenBank/DDBJ whole genome shotgun (WGS) entry which is preliminary data.</text>
</comment>
<organism evidence="2 3">
    <name type="scientific">Basidiobolus meristosporus CBS 931.73</name>
    <dbReference type="NCBI Taxonomy" id="1314790"/>
    <lineage>
        <taxon>Eukaryota</taxon>
        <taxon>Fungi</taxon>
        <taxon>Fungi incertae sedis</taxon>
        <taxon>Zoopagomycota</taxon>
        <taxon>Entomophthoromycotina</taxon>
        <taxon>Basidiobolomycetes</taxon>
        <taxon>Basidiobolales</taxon>
        <taxon>Basidiobolaceae</taxon>
        <taxon>Basidiobolus</taxon>
    </lineage>
</organism>
<evidence type="ECO:0000313" key="3">
    <source>
        <dbReference type="Proteomes" id="UP000193498"/>
    </source>
</evidence>
<dbReference type="AlphaFoldDB" id="A0A1Y1VRT8"/>
<evidence type="ECO:0000256" key="1">
    <source>
        <dbReference type="SAM" id="MobiDB-lite"/>
    </source>
</evidence>
<dbReference type="EMBL" id="MCFE01001246">
    <property type="protein sequence ID" value="ORX64001.1"/>
    <property type="molecule type" value="Genomic_DNA"/>
</dbReference>
<accession>A0A1Y1VRT8</accession>
<evidence type="ECO:0000313" key="2">
    <source>
        <dbReference type="EMBL" id="ORX64001.1"/>
    </source>
</evidence>
<reference evidence="2 3" key="1">
    <citation type="submission" date="2016-07" db="EMBL/GenBank/DDBJ databases">
        <title>Pervasive Adenine N6-methylation of Active Genes in Fungi.</title>
        <authorList>
            <consortium name="DOE Joint Genome Institute"/>
            <person name="Mondo S.J."/>
            <person name="Dannebaum R.O."/>
            <person name="Kuo R.C."/>
            <person name="Labutti K."/>
            <person name="Haridas S."/>
            <person name="Kuo A."/>
            <person name="Salamov A."/>
            <person name="Ahrendt S.R."/>
            <person name="Lipzen A."/>
            <person name="Sullivan W."/>
            <person name="Andreopoulos W.B."/>
            <person name="Clum A."/>
            <person name="Lindquist E."/>
            <person name="Daum C."/>
            <person name="Ramamoorthy G.K."/>
            <person name="Gryganskyi A."/>
            <person name="Culley D."/>
            <person name="Magnuson J.K."/>
            <person name="James T.Y."/>
            <person name="O'Malley M.A."/>
            <person name="Stajich J.E."/>
            <person name="Spatafora J.W."/>
            <person name="Visel A."/>
            <person name="Grigoriev I.V."/>
        </authorList>
    </citation>
    <scope>NUCLEOTIDE SEQUENCE [LARGE SCALE GENOMIC DNA]</scope>
    <source>
        <strain evidence="2 3">CBS 931.73</strain>
    </source>
</reference>